<sequence length="61" mass="7331">MPWHQNPEMLGFEDFLDRIKGNFHDDLLSTGDREYMDLSHERRSNFKGETWEIKYKANNIG</sequence>
<protein>
    <submittedName>
        <fullName evidence="1">Uncharacterized protein</fullName>
    </submittedName>
</protein>
<comment type="caution">
    <text evidence="1">The sequence shown here is derived from an EMBL/GenBank/DDBJ whole genome shotgun (WGS) entry which is preliminary data.</text>
</comment>
<dbReference type="Proteomes" id="UP001333818">
    <property type="component" value="Unassembled WGS sequence"/>
</dbReference>
<keyword evidence="2" id="KW-1185">Reference proteome</keyword>
<reference evidence="1" key="1">
    <citation type="submission" date="2024-01" db="EMBL/GenBank/DDBJ databases">
        <title>Bank of Algae and Cyanobacteria of the Azores (BACA) strain genomes.</title>
        <authorList>
            <person name="Luz R."/>
            <person name="Cordeiro R."/>
            <person name="Fonseca A."/>
            <person name="Goncalves V."/>
        </authorList>
    </citation>
    <scope>NUCLEOTIDE SEQUENCE</scope>
    <source>
        <strain evidence="1">BACA0141</strain>
    </source>
</reference>
<accession>A0AAW9PTS8</accession>
<dbReference type="EMBL" id="JAZBJZ010000088">
    <property type="protein sequence ID" value="MEE3718674.1"/>
    <property type="molecule type" value="Genomic_DNA"/>
</dbReference>
<evidence type="ECO:0000313" key="1">
    <source>
        <dbReference type="EMBL" id="MEE3718674.1"/>
    </source>
</evidence>
<organism evidence="1 2">
    <name type="scientific">Tumidithrix elongata BACA0141</name>
    <dbReference type="NCBI Taxonomy" id="2716417"/>
    <lineage>
        <taxon>Bacteria</taxon>
        <taxon>Bacillati</taxon>
        <taxon>Cyanobacteriota</taxon>
        <taxon>Cyanophyceae</taxon>
        <taxon>Pseudanabaenales</taxon>
        <taxon>Pseudanabaenaceae</taxon>
        <taxon>Tumidithrix</taxon>
        <taxon>Tumidithrix elongata</taxon>
    </lineage>
</organism>
<evidence type="ECO:0000313" key="2">
    <source>
        <dbReference type="Proteomes" id="UP001333818"/>
    </source>
</evidence>
<name>A0AAW9PTS8_9CYAN</name>
<dbReference type="RefSeq" id="WP_330485109.1">
    <property type="nucleotide sequence ID" value="NZ_JAZBJZ010000088.1"/>
</dbReference>
<gene>
    <name evidence="1" type="ORF">V2H45_18185</name>
</gene>
<proteinExistence type="predicted"/>
<dbReference type="AlphaFoldDB" id="A0AAW9PTS8"/>